<evidence type="ECO:0000313" key="6">
    <source>
        <dbReference type="EMBL" id="MBD1381241.1"/>
    </source>
</evidence>
<dbReference type="EMBL" id="JACXAI010000016">
    <property type="protein sequence ID" value="MBD1381241.1"/>
    <property type="molecule type" value="Genomic_DNA"/>
</dbReference>
<dbReference type="GO" id="GO:0008745">
    <property type="term" value="F:N-acetylmuramoyl-L-alanine amidase activity"/>
    <property type="evidence" value="ECO:0007669"/>
    <property type="project" value="InterPro"/>
</dbReference>
<dbReference type="Pfam" id="PF08239">
    <property type="entry name" value="SH3_3"/>
    <property type="match status" value="5"/>
</dbReference>
<feature type="signal peptide" evidence="4">
    <location>
        <begin position="1"/>
        <end position="23"/>
    </location>
</feature>
<protein>
    <submittedName>
        <fullName evidence="6">SH3 domain-containing protein</fullName>
    </submittedName>
</protein>
<keyword evidence="1" id="KW-0378">Hydrolase</keyword>
<dbReference type="RefSeq" id="WP_191158834.1">
    <property type="nucleotide sequence ID" value="NZ_JACXAI010000016.1"/>
</dbReference>
<dbReference type="SUPFAM" id="SSF53187">
    <property type="entry name" value="Zn-dependent exopeptidases"/>
    <property type="match status" value="1"/>
</dbReference>
<feature type="domain" description="SH3b" evidence="5">
    <location>
        <begin position="327"/>
        <end position="391"/>
    </location>
</feature>
<dbReference type="SMART" id="SM00646">
    <property type="entry name" value="Ami_3"/>
    <property type="match status" value="1"/>
</dbReference>
<feature type="chain" id="PRO_5039336945" evidence="4">
    <location>
        <begin position="24"/>
        <end position="586"/>
    </location>
</feature>
<dbReference type="Proteomes" id="UP000626844">
    <property type="component" value="Unassembled WGS sequence"/>
</dbReference>
<feature type="domain" description="SH3b" evidence="5">
    <location>
        <begin position="103"/>
        <end position="166"/>
    </location>
</feature>
<dbReference type="AlphaFoldDB" id="A0A926RXQ9"/>
<organism evidence="6 7">
    <name type="scientific">Metabacillus arenae</name>
    <dbReference type="NCBI Taxonomy" id="2771434"/>
    <lineage>
        <taxon>Bacteria</taxon>
        <taxon>Bacillati</taxon>
        <taxon>Bacillota</taxon>
        <taxon>Bacilli</taxon>
        <taxon>Bacillales</taxon>
        <taxon>Bacillaceae</taxon>
        <taxon>Metabacillus</taxon>
    </lineage>
</organism>
<dbReference type="Gene3D" id="2.30.30.40">
    <property type="entry name" value="SH3 Domains"/>
    <property type="match status" value="5"/>
</dbReference>
<evidence type="ECO:0000256" key="3">
    <source>
        <dbReference type="SAM" id="MobiDB-lite"/>
    </source>
</evidence>
<dbReference type="SUPFAM" id="SSF50044">
    <property type="entry name" value="SH3-domain"/>
    <property type="match status" value="1"/>
</dbReference>
<dbReference type="PANTHER" id="PTHR34408">
    <property type="entry name" value="FAMILY PROTEIN, PUTATIVE-RELATED"/>
    <property type="match status" value="1"/>
</dbReference>
<proteinExistence type="predicted"/>
<accession>A0A926RXQ9</accession>
<dbReference type="CDD" id="cd00174">
    <property type="entry name" value="SH3"/>
    <property type="match status" value="1"/>
</dbReference>
<sequence>MARKGILLFLSIALLFSFFIPSANITNAKTEKVTINVKNLNVHSGPGLSYSVTATVNKGKSYDVIQKSGDWSKIRVSGNHHGWIANWMVSANQSTHSQSGASSENQVTSVSTELRIRTGPGKNYKVNGYFEKGEKAIVLKKSGSWLNISYNDKNGWVLSEFVQSSQGTSSDSSSSKSKSTKGRVLTSSLNVRKDSSLDSTVIGSLRNGQEISIASHIGKWYQINYNGGKGWIHSDYVQLLEESSTSSISSGDSQQKNGEITASALTVRNSGSFSGSVVATVKKGTKVTILKEKNKWYEVEFNGGKKGWIASWFVKINPASSFNQSSSSNNKLTLLYDGTNLRSGPSTNSSIAARGNEGDSYSIVGKAGDWYKVALESGENAFVASWIVSTSGTPADSSNKGGGAAQYLINKTIVIDPGHGGRDSGAIGAGGSLEKSLTLSTSKLLSDKLKASGANVFMTRTNDTYISLQSRVSTSHYRNADAFISVHFDSLFDRSVRGTTSYYYNSSKDKALAQNVQKEMIKQTGMVNRGARFGDYLVIRENKQPSTLLELGFISNSVEEVTVSTNQYQEKVSQGIYYGLAQYFKE</sequence>
<dbReference type="InterPro" id="IPR003646">
    <property type="entry name" value="SH3-like_bac-type"/>
</dbReference>
<dbReference type="Pfam" id="PF01520">
    <property type="entry name" value="Amidase_3"/>
    <property type="match status" value="1"/>
</dbReference>
<dbReference type="InterPro" id="IPR036028">
    <property type="entry name" value="SH3-like_dom_sf"/>
</dbReference>
<feature type="compositionally biased region" description="Low complexity" evidence="3">
    <location>
        <begin position="166"/>
        <end position="177"/>
    </location>
</feature>
<gene>
    <name evidence="6" type="ORF">IC621_13455</name>
</gene>
<feature type="region of interest" description="Disordered" evidence="3">
    <location>
        <begin position="166"/>
        <end position="185"/>
    </location>
</feature>
<evidence type="ECO:0000256" key="1">
    <source>
        <dbReference type="ARBA" id="ARBA00022801"/>
    </source>
</evidence>
<keyword evidence="2" id="KW-0961">Cell wall biogenesis/degradation</keyword>
<evidence type="ECO:0000313" key="7">
    <source>
        <dbReference type="Proteomes" id="UP000626844"/>
    </source>
</evidence>
<dbReference type="PIRSF" id="PIRSF037846">
    <property type="entry name" value="Autolysin_YrvJ_prd"/>
    <property type="match status" value="1"/>
</dbReference>
<feature type="domain" description="SH3b" evidence="5">
    <location>
        <begin position="255"/>
        <end position="317"/>
    </location>
</feature>
<evidence type="ECO:0000256" key="4">
    <source>
        <dbReference type="SAM" id="SignalP"/>
    </source>
</evidence>
<feature type="domain" description="SH3b" evidence="5">
    <location>
        <begin position="28"/>
        <end position="92"/>
    </location>
</feature>
<dbReference type="InterPro" id="IPR002508">
    <property type="entry name" value="MurNAc-LAA_cat"/>
</dbReference>
<feature type="domain" description="SH3b" evidence="5">
    <location>
        <begin position="175"/>
        <end position="241"/>
    </location>
</feature>
<dbReference type="Gene3D" id="3.40.630.40">
    <property type="entry name" value="Zn-dependent exopeptidases"/>
    <property type="match status" value="1"/>
</dbReference>
<keyword evidence="7" id="KW-1185">Reference proteome</keyword>
<dbReference type="GO" id="GO:0009253">
    <property type="term" value="P:peptidoglycan catabolic process"/>
    <property type="evidence" value="ECO:0007669"/>
    <property type="project" value="InterPro"/>
</dbReference>
<dbReference type="CDD" id="cd02696">
    <property type="entry name" value="MurNAc-LAA"/>
    <property type="match status" value="1"/>
</dbReference>
<evidence type="ECO:0000259" key="5">
    <source>
        <dbReference type="PROSITE" id="PS51781"/>
    </source>
</evidence>
<name>A0A926RXQ9_9BACI</name>
<keyword evidence="4" id="KW-0732">Signal</keyword>
<dbReference type="InterPro" id="IPR017293">
    <property type="entry name" value="N-acetylmuramoyl-L-ala_amidase"/>
</dbReference>
<reference evidence="6" key="1">
    <citation type="submission" date="2020-09" db="EMBL/GenBank/DDBJ databases">
        <title>A novel bacterium of genus Bacillus, isolated from South China Sea.</title>
        <authorList>
            <person name="Huang H."/>
            <person name="Mo K."/>
            <person name="Hu Y."/>
        </authorList>
    </citation>
    <scope>NUCLEOTIDE SEQUENCE</scope>
    <source>
        <strain evidence="6">IB182487</strain>
    </source>
</reference>
<dbReference type="SMART" id="SM00287">
    <property type="entry name" value="SH3b"/>
    <property type="match status" value="5"/>
</dbReference>
<evidence type="ECO:0000256" key="2">
    <source>
        <dbReference type="ARBA" id="ARBA00023316"/>
    </source>
</evidence>
<dbReference type="PROSITE" id="PS51781">
    <property type="entry name" value="SH3B"/>
    <property type="match status" value="5"/>
</dbReference>
<dbReference type="GO" id="GO:0071555">
    <property type="term" value="P:cell wall organization"/>
    <property type="evidence" value="ECO:0007669"/>
    <property type="project" value="UniProtKB-KW"/>
</dbReference>
<dbReference type="InterPro" id="IPR052354">
    <property type="entry name" value="Cell_Wall_Dynamics_Protein"/>
</dbReference>
<comment type="caution">
    <text evidence="6">The sequence shown here is derived from an EMBL/GenBank/DDBJ whole genome shotgun (WGS) entry which is preliminary data.</text>
</comment>
<dbReference type="PANTHER" id="PTHR34408:SF1">
    <property type="entry name" value="GLYCOSYL HYDROLASE FAMILY 19 DOMAIN-CONTAINING PROTEIN HI_1415"/>
    <property type="match status" value="1"/>
</dbReference>